<evidence type="ECO:0000259" key="4">
    <source>
        <dbReference type="PROSITE" id="PS51898"/>
    </source>
</evidence>
<dbReference type="PROSITE" id="PS51898">
    <property type="entry name" value="TYR_RECOMBINASE"/>
    <property type="match status" value="1"/>
</dbReference>
<dbReference type="InterPro" id="IPR025269">
    <property type="entry name" value="SAM-like_dom"/>
</dbReference>
<sequence length="416" mass="49892">MQLTFVIRQDKKNKDGSSPIRAIITFNGNRVRKNMNGIKVLPKHWKKERIKPNTKVEPYNNHIEYNQQLDEFADKVHTIFRYFHLNRITPSKALFEQKIADKTFGENSLAPQFFESFSEFIETSRTTKALGTVKKYKTVKGFLRQFQTFSSYSLHFDTINMEFYEKFRDYCFEERDTLNNYFGKLIAILKTFMNWSFERGYHQNLEYKKFKRTEDKIEVICLTMEELMRLYKFKFHSKKLSRVRDFYCFGCFTGLRYSDIKQLQPSNIFEDHLKINIVKTRKMDQTIPLNKYSQEILQRYKDTIYEPLPLFSNQKLNEHIKTCCSRAKINSPITITRYIGHRRIDKTYPKYKLITSHTARKTFITVSLMLGMKEAVIKEISNHSDERSFKRYVDVSESFKQREMDNTWNKMDAVLK</sequence>
<dbReference type="CDD" id="cd01185">
    <property type="entry name" value="INTN1_C_like"/>
    <property type="match status" value="1"/>
</dbReference>
<dbReference type="PANTHER" id="PTHR30349:SF64">
    <property type="entry name" value="PROPHAGE INTEGRASE INTD-RELATED"/>
    <property type="match status" value="1"/>
</dbReference>
<dbReference type="Gene3D" id="1.10.150.130">
    <property type="match status" value="1"/>
</dbReference>
<dbReference type="GO" id="GO:0003677">
    <property type="term" value="F:DNA binding"/>
    <property type="evidence" value="ECO:0007669"/>
    <property type="project" value="UniProtKB-KW"/>
</dbReference>
<dbReference type="PANTHER" id="PTHR30349">
    <property type="entry name" value="PHAGE INTEGRASE-RELATED"/>
    <property type="match status" value="1"/>
</dbReference>
<dbReference type="SUPFAM" id="SSF56349">
    <property type="entry name" value="DNA breaking-rejoining enzymes"/>
    <property type="match status" value="1"/>
</dbReference>
<dbReference type="OrthoDB" id="892893at2"/>
<organism evidence="5 6">
    <name type="scientific">Ulvibacterium marinum</name>
    <dbReference type="NCBI Taxonomy" id="2419782"/>
    <lineage>
        <taxon>Bacteria</taxon>
        <taxon>Pseudomonadati</taxon>
        <taxon>Bacteroidota</taxon>
        <taxon>Flavobacteriia</taxon>
        <taxon>Flavobacteriales</taxon>
        <taxon>Flavobacteriaceae</taxon>
        <taxon>Ulvibacterium</taxon>
    </lineage>
</organism>
<keyword evidence="2" id="KW-0238">DNA-binding</keyword>
<gene>
    <name evidence="5" type="ORF">D7Z94_03210</name>
</gene>
<dbReference type="InterPro" id="IPR050090">
    <property type="entry name" value="Tyrosine_recombinase_XerCD"/>
</dbReference>
<dbReference type="InterPro" id="IPR010998">
    <property type="entry name" value="Integrase_recombinase_N"/>
</dbReference>
<accession>A0A3B0CAD8</accession>
<keyword evidence="3" id="KW-0233">DNA recombination</keyword>
<reference evidence="5 6" key="1">
    <citation type="submission" date="2018-10" db="EMBL/GenBank/DDBJ databases">
        <title>Ulvibacterium marinum gen. nov., sp. nov., a novel marine bacterium of the family Flavobacteriaceae, isolated from a culture of the green alga Ulva prolifera.</title>
        <authorList>
            <person name="Zhang Z."/>
        </authorList>
    </citation>
    <scope>NUCLEOTIDE SEQUENCE [LARGE SCALE GENOMIC DNA]</scope>
    <source>
        <strain evidence="5 6">CCMM003</strain>
    </source>
</reference>
<feature type="domain" description="Tyr recombinase" evidence="4">
    <location>
        <begin position="217"/>
        <end position="405"/>
    </location>
</feature>
<dbReference type="EMBL" id="RBCJ01000001">
    <property type="protein sequence ID" value="RKN82862.1"/>
    <property type="molecule type" value="Genomic_DNA"/>
</dbReference>
<evidence type="ECO:0000256" key="2">
    <source>
        <dbReference type="ARBA" id="ARBA00023125"/>
    </source>
</evidence>
<evidence type="ECO:0000313" key="6">
    <source>
        <dbReference type="Proteomes" id="UP000276603"/>
    </source>
</evidence>
<evidence type="ECO:0000256" key="3">
    <source>
        <dbReference type="ARBA" id="ARBA00023172"/>
    </source>
</evidence>
<name>A0A3B0CAD8_9FLAO</name>
<dbReference type="GO" id="GO:0015074">
    <property type="term" value="P:DNA integration"/>
    <property type="evidence" value="ECO:0007669"/>
    <property type="project" value="InterPro"/>
</dbReference>
<dbReference type="InterPro" id="IPR035386">
    <property type="entry name" value="Arm-DNA-bind_5"/>
</dbReference>
<proteinExistence type="inferred from homology"/>
<comment type="similarity">
    <text evidence="1">Belongs to the 'phage' integrase family.</text>
</comment>
<keyword evidence="6" id="KW-1185">Reference proteome</keyword>
<dbReference type="Pfam" id="PF13102">
    <property type="entry name" value="Phage_int_SAM_5"/>
    <property type="match status" value="1"/>
</dbReference>
<dbReference type="GO" id="GO:0006310">
    <property type="term" value="P:DNA recombination"/>
    <property type="evidence" value="ECO:0007669"/>
    <property type="project" value="UniProtKB-KW"/>
</dbReference>
<dbReference type="Proteomes" id="UP000276603">
    <property type="component" value="Unassembled WGS sequence"/>
</dbReference>
<dbReference type="Pfam" id="PF17293">
    <property type="entry name" value="Arm-DNA-bind_5"/>
    <property type="match status" value="1"/>
</dbReference>
<comment type="caution">
    <text evidence="5">The sequence shown here is derived from an EMBL/GenBank/DDBJ whole genome shotgun (WGS) entry which is preliminary data.</text>
</comment>
<dbReference type="Gene3D" id="1.10.443.10">
    <property type="entry name" value="Intergrase catalytic core"/>
    <property type="match status" value="1"/>
</dbReference>
<dbReference type="Pfam" id="PF00589">
    <property type="entry name" value="Phage_integrase"/>
    <property type="match status" value="1"/>
</dbReference>
<evidence type="ECO:0000256" key="1">
    <source>
        <dbReference type="ARBA" id="ARBA00008857"/>
    </source>
</evidence>
<dbReference type="InterPro" id="IPR011010">
    <property type="entry name" value="DNA_brk_join_enz"/>
</dbReference>
<dbReference type="AlphaFoldDB" id="A0A3B0CAD8"/>
<dbReference type="InterPro" id="IPR002104">
    <property type="entry name" value="Integrase_catalytic"/>
</dbReference>
<evidence type="ECO:0000313" key="5">
    <source>
        <dbReference type="EMBL" id="RKN82862.1"/>
    </source>
</evidence>
<protein>
    <submittedName>
        <fullName evidence="5">Site-specific integrase</fullName>
    </submittedName>
</protein>
<dbReference type="InterPro" id="IPR013762">
    <property type="entry name" value="Integrase-like_cat_sf"/>
</dbReference>
<dbReference type="RefSeq" id="WP_120710054.1">
    <property type="nucleotide sequence ID" value="NZ_RBCJ01000001.1"/>
</dbReference>